<evidence type="ECO:0000313" key="3">
    <source>
        <dbReference type="Proteomes" id="UP000510888"/>
    </source>
</evidence>
<evidence type="ECO:0000259" key="1">
    <source>
        <dbReference type="Pfam" id="PF03466"/>
    </source>
</evidence>
<dbReference type="RefSeq" id="WP_224029906.1">
    <property type="nucleotide sequence ID" value="NZ_AP023177.1"/>
</dbReference>
<dbReference type="KEGG" id="plad:PPGU16_77770"/>
<dbReference type="Gene3D" id="3.40.190.10">
    <property type="entry name" value="Periplasmic binding protein-like II"/>
    <property type="match status" value="2"/>
</dbReference>
<geneLocation type="plasmid" evidence="2 3">
    <name>PPGU16_p2</name>
</geneLocation>
<dbReference type="InterPro" id="IPR005119">
    <property type="entry name" value="LysR_subst-bd"/>
</dbReference>
<name>A0A7I8C3U8_9BURK</name>
<accession>A0A7I8C3U8</accession>
<organism evidence="2 3">
    <name type="scientific">Paraburkholderia largidicola</name>
    <dbReference type="NCBI Taxonomy" id="3014751"/>
    <lineage>
        <taxon>Bacteria</taxon>
        <taxon>Pseudomonadati</taxon>
        <taxon>Pseudomonadota</taxon>
        <taxon>Betaproteobacteria</taxon>
        <taxon>Burkholderiales</taxon>
        <taxon>Burkholderiaceae</taxon>
        <taxon>Paraburkholderia</taxon>
    </lineage>
</organism>
<feature type="domain" description="LysR substrate-binding" evidence="1">
    <location>
        <begin position="2"/>
        <end position="72"/>
    </location>
</feature>
<reference evidence="2 3" key="1">
    <citation type="journal article" date="2020" name="Genes (Basel)">
        <title>Genomic Comparison of Insect Gut Symbionts from Divergent Burkholderia Subclades.</title>
        <authorList>
            <person name="Takeshita K."/>
            <person name="Kikuchi Y."/>
        </authorList>
    </citation>
    <scope>NUCLEOTIDE SEQUENCE [LARGE SCALE GENOMIC DNA]</scope>
    <source>
        <strain evidence="2 3">PGU16</strain>
        <plasmid evidence="2 3">PPGU16_p2</plasmid>
    </source>
</reference>
<keyword evidence="2" id="KW-0614">Plasmid</keyword>
<dbReference type="Pfam" id="PF03466">
    <property type="entry name" value="LysR_substrate"/>
    <property type="match status" value="1"/>
</dbReference>
<dbReference type="EMBL" id="AP023177">
    <property type="protein sequence ID" value="BCF94710.1"/>
    <property type="molecule type" value="Genomic_DNA"/>
</dbReference>
<gene>
    <name evidence="2" type="ORF">PPGU16_77770</name>
</gene>
<keyword evidence="3" id="KW-1185">Reference proteome</keyword>
<dbReference type="Proteomes" id="UP000510888">
    <property type="component" value="Plasmid PPGU16_p2"/>
</dbReference>
<dbReference type="AlphaFoldDB" id="A0A7I8C3U8"/>
<dbReference type="SUPFAM" id="SSF53850">
    <property type="entry name" value="Periplasmic binding protein-like II"/>
    <property type="match status" value="1"/>
</dbReference>
<sequence>MDSVALAKKLVKAGLEYSIVTSTAIRDEVARGEIVAKPITRPSTRSSLALTTLREQPMSRFAIASTEMLREKLV</sequence>
<evidence type="ECO:0000313" key="2">
    <source>
        <dbReference type="EMBL" id="BCF94710.1"/>
    </source>
</evidence>
<proteinExistence type="predicted"/>
<protein>
    <recommendedName>
        <fullName evidence="1">LysR substrate-binding domain-containing protein</fullName>
    </recommendedName>
</protein>